<evidence type="ECO:0000313" key="1">
    <source>
        <dbReference type="EMBL" id="KAF7363261.1"/>
    </source>
</evidence>
<accession>A0A8H6YRY9</accession>
<dbReference type="Proteomes" id="UP000620124">
    <property type="component" value="Unassembled WGS sequence"/>
</dbReference>
<proteinExistence type="predicted"/>
<protein>
    <recommendedName>
        <fullName evidence="3">HNH nuclease domain-containing protein</fullName>
    </recommendedName>
</protein>
<organism evidence="1 2">
    <name type="scientific">Mycena venus</name>
    <dbReference type="NCBI Taxonomy" id="2733690"/>
    <lineage>
        <taxon>Eukaryota</taxon>
        <taxon>Fungi</taxon>
        <taxon>Dikarya</taxon>
        <taxon>Basidiomycota</taxon>
        <taxon>Agaricomycotina</taxon>
        <taxon>Agaricomycetes</taxon>
        <taxon>Agaricomycetidae</taxon>
        <taxon>Agaricales</taxon>
        <taxon>Marasmiineae</taxon>
        <taxon>Mycenaceae</taxon>
        <taxon>Mycena</taxon>
    </lineage>
</organism>
<comment type="caution">
    <text evidence="1">The sequence shown here is derived from an EMBL/GenBank/DDBJ whole genome shotgun (WGS) entry which is preliminary data.</text>
</comment>
<gene>
    <name evidence="1" type="ORF">MVEN_00679300</name>
</gene>
<dbReference type="OrthoDB" id="2104739at2759"/>
<evidence type="ECO:0008006" key="3">
    <source>
        <dbReference type="Google" id="ProtNLM"/>
    </source>
</evidence>
<dbReference type="EMBL" id="JACAZI010000004">
    <property type="protein sequence ID" value="KAF7363261.1"/>
    <property type="molecule type" value="Genomic_DNA"/>
</dbReference>
<evidence type="ECO:0000313" key="2">
    <source>
        <dbReference type="Proteomes" id="UP000620124"/>
    </source>
</evidence>
<dbReference type="AlphaFoldDB" id="A0A8H6YRY9"/>
<keyword evidence="2" id="KW-1185">Reference proteome</keyword>
<reference evidence="1" key="1">
    <citation type="submission" date="2020-05" db="EMBL/GenBank/DDBJ databases">
        <title>Mycena genomes resolve the evolution of fungal bioluminescence.</title>
        <authorList>
            <person name="Tsai I.J."/>
        </authorList>
    </citation>
    <scope>NUCLEOTIDE SEQUENCE</scope>
    <source>
        <strain evidence="1">CCC161011</strain>
    </source>
</reference>
<name>A0A8H6YRY9_9AGAR</name>
<sequence length="399" mass="44090">MAQVNVLLQDENQPALDSPILPDHHTFIAPILVAYCLVVRAERNAVQRHNEIPGNAKWAKEKTGDEILASRIIGFLFIELERLRRSLGYTPIARVMTEVLSNPSDEAIYDLGRIYRDHFIRAFRTTTTQYPPPSNHPSRPSMDDLVDLLMDTMEGSGKDHRSARTAALSRDGYRCMLTQIYDETSCRKHPAVRKLAEAAHATSAVINACHIFNETVLQNIEPNQTFPYDPQRQHASAAIGILRMFGLDDLTDRLTTVGKPVSASGVHILVNILSLNPILHAHFDALNLFLEPTADGEADKYDVHAAYPRIARQGIPGQVKFVSLPRAADLDPNGTKFPLPDPRLLALHAVCARVAHMSGAAEVLDKFDRDVDDVQVLAEDGSTAKLLDLMLGSYVSVAA</sequence>